<evidence type="ECO:0000313" key="2">
    <source>
        <dbReference type="EMBL" id="CAF4164644.1"/>
    </source>
</evidence>
<organism evidence="3 4">
    <name type="scientific">Rotaria magnacalcarata</name>
    <dbReference type="NCBI Taxonomy" id="392030"/>
    <lineage>
        <taxon>Eukaryota</taxon>
        <taxon>Metazoa</taxon>
        <taxon>Spiralia</taxon>
        <taxon>Gnathifera</taxon>
        <taxon>Rotifera</taxon>
        <taxon>Eurotatoria</taxon>
        <taxon>Bdelloidea</taxon>
        <taxon>Philodinida</taxon>
        <taxon>Philodinidae</taxon>
        <taxon>Rotaria</taxon>
    </lineage>
</organism>
<evidence type="ECO:0000313" key="3">
    <source>
        <dbReference type="EMBL" id="CAF5169773.1"/>
    </source>
</evidence>
<dbReference type="EMBL" id="CAJOBJ010012328">
    <property type="protein sequence ID" value="CAF4164644.1"/>
    <property type="molecule type" value="Genomic_DNA"/>
</dbReference>
<feature type="non-terminal residue" evidence="3">
    <location>
        <position position="1"/>
    </location>
</feature>
<feature type="transmembrane region" description="Helical" evidence="1">
    <location>
        <begin position="35"/>
        <end position="53"/>
    </location>
</feature>
<evidence type="ECO:0000313" key="4">
    <source>
        <dbReference type="Proteomes" id="UP000681967"/>
    </source>
</evidence>
<gene>
    <name evidence="3" type="ORF">BYL167_LOCUS77010</name>
    <name evidence="2" type="ORF">GIL414_LOCUS20094</name>
</gene>
<feature type="non-terminal residue" evidence="3">
    <location>
        <position position="117"/>
    </location>
</feature>
<keyword evidence="1" id="KW-1133">Transmembrane helix</keyword>
<protein>
    <submittedName>
        <fullName evidence="3">Uncharacterized protein</fullName>
    </submittedName>
</protein>
<dbReference type="Proteomes" id="UP000681967">
    <property type="component" value="Unassembled WGS sequence"/>
</dbReference>
<comment type="caution">
    <text evidence="3">The sequence shown here is derived from an EMBL/GenBank/DDBJ whole genome shotgun (WGS) entry which is preliminary data.</text>
</comment>
<proteinExistence type="predicted"/>
<dbReference type="Proteomes" id="UP000681720">
    <property type="component" value="Unassembled WGS sequence"/>
</dbReference>
<name>A0A8S3GR35_9BILA</name>
<evidence type="ECO:0000256" key="1">
    <source>
        <dbReference type="SAM" id="Phobius"/>
    </source>
</evidence>
<reference evidence="3" key="1">
    <citation type="submission" date="2021-02" db="EMBL/GenBank/DDBJ databases">
        <authorList>
            <person name="Nowell W R."/>
        </authorList>
    </citation>
    <scope>NUCLEOTIDE SEQUENCE</scope>
</reference>
<keyword evidence="1" id="KW-0812">Transmembrane</keyword>
<sequence length="117" mass="13443">LFDARTSTNKSYLWSQQAIGVLIRRGDILLKRARLLPIILLFYVLYALSPLYMPSSSSTPASTAEHIRYIISSSPDLINKLPLKKLDAKFTPSLYSAQHFERYLSGEYNRFTDLQKK</sequence>
<keyword evidence="1" id="KW-0472">Membrane</keyword>
<dbReference type="AlphaFoldDB" id="A0A8S3GR35"/>
<dbReference type="EMBL" id="CAJOBH010279344">
    <property type="protein sequence ID" value="CAF5169773.1"/>
    <property type="molecule type" value="Genomic_DNA"/>
</dbReference>
<accession>A0A8S3GR35</accession>